<name>A0ABW0QBF5_9BURK</name>
<keyword evidence="2" id="KW-0472">Membrane</keyword>
<accession>A0ABW0QBF5</accession>
<gene>
    <name evidence="6" type="ORF">ACFPP7_15080</name>
</gene>
<dbReference type="InterPro" id="IPR008995">
    <property type="entry name" value="Mo/tungstate-bd_C_term_dom"/>
</dbReference>
<proteinExistence type="predicted"/>
<dbReference type="SUPFAM" id="SSF50331">
    <property type="entry name" value="MOP-like"/>
    <property type="match status" value="1"/>
</dbReference>
<keyword evidence="3" id="KW-0547">Nucleotide-binding</keyword>
<dbReference type="Gene3D" id="3.40.50.300">
    <property type="entry name" value="P-loop containing nucleotide triphosphate hydrolases"/>
    <property type="match status" value="1"/>
</dbReference>
<dbReference type="SUPFAM" id="SSF52540">
    <property type="entry name" value="P-loop containing nucleoside triphosphate hydrolases"/>
    <property type="match status" value="1"/>
</dbReference>
<evidence type="ECO:0000256" key="1">
    <source>
        <dbReference type="ARBA" id="ARBA00022448"/>
    </source>
</evidence>
<dbReference type="InterPro" id="IPR017871">
    <property type="entry name" value="ABC_transporter-like_CS"/>
</dbReference>
<dbReference type="InterPro" id="IPR013611">
    <property type="entry name" value="Transp-assoc_OB_typ2"/>
</dbReference>
<keyword evidence="4 6" id="KW-0067">ATP-binding</keyword>
<feature type="domain" description="ABC transporter" evidence="5">
    <location>
        <begin position="3"/>
        <end position="234"/>
    </location>
</feature>
<dbReference type="InterPro" id="IPR003439">
    <property type="entry name" value="ABC_transporter-like_ATP-bd"/>
</dbReference>
<dbReference type="Gene3D" id="2.40.50.100">
    <property type="match status" value="1"/>
</dbReference>
<dbReference type="PROSITE" id="PS50893">
    <property type="entry name" value="ABC_TRANSPORTER_2"/>
    <property type="match status" value="1"/>
</dbReference>
<dbReference type="PROSITE" id="PS00211">
    <property type="entry name" value="ABC_TRANSPORTER_1"/>
    <property type="match status" value="1"/>
</dbReference>
<dbReference type="Pfam" id="PF08402">
    <property type="entry name" value="TOBE_2"/>
    <property type="match status" value="1"/>
</dbReference>
<dbReference type="InterPro" id="IPR027417">
    <property type="entry name" value="P-loop_NTPase"/>
</dbReference>
<reference evidence="7" key="1">
    <citation type="journal article" date="2019" name="Int. J. Syst. Evol. Microbiol.">
        <title>The Global Catalogue of Microorganisms (GCM) 10K type strain sequencing project: providing services to taxonomists for standard genome sequencing and annotation.</title>
        <authorList>
            <consortium name="The Broad Institute Genomics Platform"/>
            <consortium name="The Broad Institute Genome Sequencing Center for Infectious Disease"/>
            <person name="Wu L."/>
            <person name="Ma J."/>
        </authorList>
    </citation>
    <scope>NUCLEOTIDE SEQUENCE [LARGE SCALE GENOMIC DNA]</scope>
    <source>
        <strain evidence="7">CGMCC 4.7277</strain>
    </source>
</reference>
<evidence type="ECO:0000259" key="5">
    <source>
        <dbReference type="PROSITE" id="PS50893"/>
    </source>
</evidence>
<evidence type="ECO:0000256" key="3">
    <source>
        <dbReference type="ARBA" id="ARBA00022741"/>
    </source>
</evidence>
<evidence type="ECO:0000256" key="4">
    <source>
        <dbReference type="ARBA" id="ARBA00022840"/>
    </source>
</evidence>
<dbReference type="Proteomes" id="UP001596084">
    <property type="component" value="Unassembled WGS sequence"/>
</dbReference>
<evidence type="ECO:0000313" key="7">
    <source>
        <dbReference type="Proteomes" id="UP001596084"/>
    </source>
</evidence>
<sequence length="342" mass="36860">MSLAFHQLSYNYPGTRQGLKDLSFTVNSGELIAVIGPSGSGKSTLLKLVSGLTSGHSGHITLHGQDLANKPVHERNIGMVFQNYALFPHLNVLDNVAYGLRLRKMAKAPSHAKAAALLEAVGLSAFADRAVTQLSGGQQQRVALARALAIDPQALLLDEPLAALDASIRGHLRDQIREIQKRFNATTLLVTHDQEEALAMADRVAVLKDGCLLQLSTPKDIYEQPASTAVAQFVGLSTIFPGRVLSTDLIDLGFARLVAPTHKRVPGQSIHALMRPEHVQIDPPGNPANLMTGRVGAQRYLGAVSRFDFHVPGADKPLLAESRELPRHAVSVAPEHIRLLDS</sequence>
<dbReference type="GO" id="GO:0005524">
    <property type="term" value="F:ATP binding"/>
    <property type="evidence" value="ECO:0007669"/>
    <property type="project" value="UniProtKB-KW"/>
</dbReference>
<protein>
    <submittedName>
        <fullName evidence="6">ABC transporter ATP-binding protein</fullName>
    </submittedName>
</protein>
<evidence type="ECO:0000256" key="2">
    <source>
        <dbReference type="ARBA" id="ARBA00022475"/>
    </source>
</evidence>
<dbReference type="PANTHER" id="PTHR42781">
    <property type="entry name" value="SPERMIDINE/PUTRESCINE IMPORT ATP-BINDING PROTEIN POTA"/>
    <property type="match status" value="1"/>
</dbReference>
<dbReference type="InterPro" id="IPR003593">
    <property type="entry name" value="AAA+_ATPase"/>
</dbReference>
<evidence type="ECO:0000313" key="6">
    <source>
        <dbReference type="EMBL" id="MFC5522224.1"/>
    </source>
</evidence>
<dbReference type="Pfam" id="PF00005">
    <property type="entry name" value="ABC_tran"/>
    <property type="match status" value="1"/>
</dbReference>
<dbReference type="InterPro" id="IPR050093">
    <property type="entry name" value="ABC_SmlMolc_Importer"/>
</dbReference>
<keyword evidence="1" id="KW-0813">Transport</keyword>
<dbReference type="PANTHER" id="PTHR42781:SF4">
    <property type="entry name" value="SPERMIDINE_PUTRESCINE IMPORT ATP-BINDING PROTEIN POTA"/>
    <property type="match status" value="1"/>
</dbReference>
<keyword evidence="7" id="KW-1185">Reference proteome</keyword>
<keyword evidence="2" id="KW-1003">Cell membrane</keyword>
<dbReference type="EMBL" id="JBHSMX010000023">
    <property type="protein sequence ID" value="MFC5522224.1"/>
    <property type="molecule type" value="Genomic_DNA"/>
</dbReference>
<organism evidence="6 7">
    <name type="scientific">Polaromonas jejuensis</name>
    <dbReference type="NCBI Taxonomy" id="457502"/>
    <lineage>
        <taxon>Bacteria</taxon>
        <taxon>Pseudomonadati</taxon>
        <taxon>Pseudomonadota</taxon>
        <taxon>Betaproteobacteria</taxon>
        <taxon>Burkholderiales</taxon>
        <taxon>Comamonadaceae</taxon>
        <taxon>Polaromonas</taxon>
    </lineage>
</organism>
<dbReference type="SMART" id="SM00382">
    <property type="entry name" value="AAA"/>
    <property type="match status" value="1"/>
</dbReference>
<dbReference type="RefSeq" id="WP_068834073.1">
    <property type="nucleotide sequence ID" value="NZ_JBHSMX010000023.1"/>
</dbReference>
<comment type="caution">
    <text evidence="6">The sequence shown here is derived from an EMBL/GenBank/DDBJ whole genome shotgun (WGS) entry which is preliminary data.</text>
</comment>